<gene>
    <name evidence="3" type="ORF">GRI69_08370</name>
</gene>
<sequence length="164" mass="17362">MMRALAFLRDTRGAAAAEMALMIPLLLILMFVGFEAGHYFYTEHKVIKSVREGARYGGRLPWANFPCGGSLSTAAETQIKQVTRTGTTTGTAARVPGMALDDITVSFTCDSSYIDSGIFKGKSGGAPVLLVEARTGYNSLFGQLGLTDTTIDVQASAEAVVNGI</sequence>
<keyword evidence="1" id="KW-1133">Transmembrane helix</keyword>
<dbReference type="Pfam" id="PF07811">
    <property type="entry name" value="TadE"/>
    <property type="match status" value="1"/>
</dbReference>
<keyword evidence="1" id="KW-0812">Transmembrane</keyword>
<protein>
    <submittedName>
        <fullName evidence="3">Pilus assembly protein TadE</fullName>
    </submittedName>
</protein>
<reference evidence="3 4" key="1">
    <citation type="submission" date="2019-12" db="EMBL/GenBank/DDBJ databases">
        <title>Genomic-based taxomic classification of the family Erythrobacteraceae.</title>
        <authorList>
            <person name="Xu L."/>
        </authorList>
    </citation>
    <scope>NUCLEOTIDE SEQUENCE [LARGE SCALE GENOMIC DNA]</scope>
    <source>
        <strain evidence="3 4">DSM 17792</strain>
    </source>
</reference>
<accession>A0A844XTE1</accession>
<feature type="transmembrane region" description="Helical" evidence="1">
    <location>
        <begin position="21"/>
        <end position="41"/>
    </location>
</feature>
<dbReference type="InterPro" id="IPR012495">
    <property type="entry name" value="TadE-like_dom"/>
</dbReference>
<dbReference type="AlphaFoldDB" id="A0A844XTE1"/>
<keyword evidence="1" id="KW-0472">Membrane</keyword>
<proteinExistence type="predicted"/>
<dbReference type="RefSeq" id="WP_160727803.1">
    <property type="nucleotide sequence ID" value="NZ_WTYC01000003.1"/>
</dbReference>
<organism evidence="3 4">
    <name type="scientific">Qipengyuania vulgaris</name>
    <dbReference type="NCBI Taxonomy" id="291985"/>
    <lineage>
        <taxon>Bacteria</taxon>
        <taxon>Pseudomonadati</taxon>
        <taxon>Pseudomonadota</taxon>
        <taxon>Alphaproteobacteria</taxon>
        <taxon>Sphingomonadales</taxon>
        <taxon>Erythrobacteraceae</taxon>
        <taxon>Qipengyuania</taxon>
    </lineage>
</organism>
<evidence type="ECO:0000256" key="1">
    <source>
        <dbReference type="SAM" id="Phobius"/>
    </source>
</evidence>
<dbReference type="Proteomes" id="UP000448199">
    <property type="component" value="Unassembled WGS sequence"/>
</dbReference>
<evidence type="ECO:0000313" key="3">
    <source>
        <dbReference type="EMBL" id="MXO48268.1"/>
    </source>
</evidence>
<evidence type="ECO:0000259" key="2">
    <source>
        <dbReference type="Pfam" id="PF07811"/>
    </source>
</evidence>
<evidence type="ECO:0000313" key="4">
    <source>
        <dbReference type="Proteomes" id="UP000448199"/>
    </source>
</evidence>
<dbReference type="EMBL" id="WTYC01000003">
    <property type="protein sequence ID" value="MXO48268.1"/>
    <property type="molecule type" value="Genomic_DNA"/>
</dbReference>
<feature type="domain" description="TadE-like" evidence="2">
    <location>
        <begin position="13"/>
        <end position="55"/>
    </location>
</feature>
<keyword evidence="4" id="KW-1185">Reference proteome</keyword>
<dbReference type="OrthoDB" id="7449015at2"/>
<name>A0A844XTE1_9SPHN</name>
<comment type="caution">
    <text evidence="3">The sequence shown here is derived from an EMBL/GenBank/DDBJ whole genome shotgun (WGS) entry which is preliminary data.</text>
</comment>